<gene>
    <name evidence="3" type="ORF">Sango_2823900</name>
</gene>
<dbReference type="Proteomes" id="UP001289374">
    <property type="component" value="Unassembled WGS sequence"/>
</dbReference>
<name>A0AAE1T7B0_9LAMI</name>
<reference evidence="3" key="1">
    <citation type="submission" date="2020-06" db="EMBL/GenBank/DDBJ databases">
        <authorList>
            <person name="Li T."/>
            <person name="Hu X."/>
            <person name="Zhang T."/>
            <person name="Song X."/>
            <person name="Zhang H."/>
            <person name="Dai N."/>
            <person name="Sheng W."/>
            <person name="Hou X."/>
            <person name="Wei L."/>
        </authorList>
    </citation>
    <scope>NUCLEOTIDE SEQUENCE</scope>
    <source>
        <strain evidence="3">K16</strain>
        <tissue evidence="3">Leaf</tissue>
    </source>
</reference>
<feature type="transmembrane region" description="Helical" evidence="2">
    <location>
        <begin position="60"/>
        <end position="79"/>
    </location>
</feature>
<evidence type="ECO:0008006" key="5">
    <source>
        <dbReference type="Google" id="ProtNLM"/>
    </source>
</evidence>
<reference evidence="3" key="2">
    <citation type="journal article" date="2024" name="Plant">
        <title>Genomic evolution and insights into agronomic trait innovations of Sesamum species.</title>
        <authorList>
            <person name="Miao H."/>
            <person name="Wang L."/>
            <person name="Qu L."/>
            <person name="Liu H."/>
            <person name="Sun Y."/>
            <person name="Le M."/>
            <person name="Wang Q."/>
            <person name="Wei S."/>
            <person name="Zheng Y."/>
            <person name="Lin W."/>
            <person name="Duan Y."/>
            <person name="Cao H."/>
            <person name="Xiong S."/>
            <person name="Wang X."/>
            <person name="Wei L."/>
            <person name="Li C."/>
            <person name="Ma Q."/>
            <person name="Ju M."/>
            <person name="Zhao R."/>
            <person name="Li G."/>
            <person name="Mu C."/>
            <person name="Tian Q."/>
            <person name="Mei H."/>
            <person name="Zhang T."/>
            <person name="Gao T."/>
            <person name="Zhang H."/>
        </authorList>
    </citation>
    <scope>NUCLEOTIDE SEQUENCE</scope>
    <source>
        <strain evidence="3">K16</strain>
    </source>
</reference>
<keyword evidence="2" id="KW-0472">Membrane</keyword>
<proteinExistence type="predicted"/>
<dbReference type="PANTHER" id="PTHR37753">
    <property type="entry name" value="OS01G0940600 PROTEIN"/>
    <property type="match status" value="1"/>
</dbReference>
<organism evidence="3 4">
    <name type="scientific">Sesamum angolense</name>
    <dbReference type="NCBI Taxonomy" id="2727404"/>
    <lineage>
        <taxon>Eukaryota</taxon>
        <taxon>Viridiplantae</taxon>
        <taxon>Streptophyta</taxon>
        <taxon>Embryophyta</taxon>
        <taxon>Tracheophyta</taxon>
        <taxon>Spermatophyta</taxon>
        <taxon>Magnoliopsida</taxon>
        <taxon>eudicotyledons</taxon>
        <taxon>Gunneridae</taxon>
        <taxon>Pentapetalae</taxon>
        <taxon>asterids</taxon>
        <taxon>lamiids</taxon>
        <taxon>Lamiales</taxon>
        <taxon>Pedaliaceae</taxon>
        <taxon>Sesamum</taxon>
    </lineage>
</organism>
<sequence>MMGCSSLYSSTLSRLIPTAYKPPAQRNSRNVERILQVGRRKTSRRGVSVVTRAGPSSTSYIFAFVFPLSLLAITIFTSIRIADKLDDKFLEELAINQAILETEETDEVEDPVSQKEATPVRSRNRPKRQVESSSM</sequence>
<accession>A0AAE1T7B0</accession>
<comment type="caution">
    <text evidence="3">The sequence shown here is derived from an EMBL/GenBank/DDBJ whole genome shotgun (WGS) entry which is preliminary data.</text>
</comment>
<feature type="region of interest" description="Disordered" evidence="1">
    <location>
        <begin position="104"/>
        <end position="135"/>
    </location>
</feature>
<evidence type="ECO:0000313" key="4">
    <source>
        <dbReference type="Proteomes" id="UP001289374"/>
    </source>
</evidence>
<dbReference type="PANTHER" id="PTHR37753:SF1">
    <property type="entry name" value="OS01G0940600 PROTEIN"/>
    <property type="match status" value="1"/>
</dbReference>
<keyword evidence="2" id="KW-0812">Transmembrane</keyword>
<keyword evidence="2" id="KW-1133">Transmembrane helix</keyword>
<keyword evidence="4" id="KW-1185">Reference proteome</keyword>
<evidence type="ECO:0000313" key="3">
    <source>
        <dbReference type="EMBL" id="KAK4382947.1"/>
    </source>
</evidence>
<dbReference type="EMBL" id="JACGWL010000627">
    <property type="protein sequence ID" value="KAK4382947.1"/>
    <property type="molecule type" value="Genomic_DNA"/>
</dbReference>
<dbReference type="AlphaFoldDB" id="A0AAE1T7B0"/>
<evidence type="ECO:0000256" key="2">
    <source>
        <dbReference type="SAM" id="Phobius"/>
    </source>
</evidence>
<evidence type="ECO:0000256" key="1">
    <source>
        <dbReference type="SAM" id="MobiDB-lite"/>
    </source>
</evidence>
<protein>
    <recommendedName>
        <fullName evidence="5">High chlorophyll fluorescence 153</fullName>
    </recommendedName>
</protein>